<dbReference type="PROSITE" id="PS50895">
    <property type="entry name" value="SURF1"/>
    <property type="match status" value="1"/>
</dbReference>
<evidence type="ECO:0000256" key="3">
    <source>
        <dbReference type="ARBA" id="ARBA00022692"/>
    </source>
</evidence>
<evidence type="ECO:0000256" key="2">
    <source>
        <dbReference type="ARBA" id="ARBA00007165"/>
    </source>
</evidence>
<comment type="subcellular location">
    <subcellularLocation>
        <location evidence="6">Cell membrane</location>
        <topology evidence="6">Multi-pass membrane protein</topology>
    </subcellularLocation>
    <subcellularLocation>
        <location evidence="1">Membrane</location>
    </subcellularLocation>
</comment>
<evidence type="ECO:0000313" key="8">
    <source>
        <dbReference type="Proteomes" id="UP000615755"/>
    </source>
</evidence>
<keyword evidence="5 6" id="KW-0472">Membrane</keyword>
<dbReference type="InterPro" id="IPR045214">
    <property type="entry name" value="Surf1/Surf4"/>
</dbReference>
<dbReference type="PANTHER" id="PTHR23427">
    <property type="entry name" value="SURFEIT LOCUS PROTEIN"/>
    <property type="match status" value="1"/>
</dbReference>
<evidence type="ECO:0000256" key="6">
    <source>
        <dbReference type="RuleBase" id="RU363076"/>
    </source>
</evidence>
<feature type="transmembrane region" description="Helical" evidence="6">
    <location>
        <begin position="217"/>
        <end position="235"/>
    </location>
</feature>
<reference evidence="7 8" key="1">
    <citation type="submission" date="2015-03" db="EMBL/GenBank/DDBJ databases">
        <title>Genome sequence of Pseudoalteromonas aurantia.</title>
        <authorList>
            <person name="Xie B.-B."/>
            <person name="Rong J.-C."/>
            <person name="Qin Q.-L."/>
            <person name="Zhang Y.-Z."/>
        </authorList>
    </citation>
    <scope>NUCLEOTIDE SEQUENCE [LARGE SCALE GENOMIC DNA]</scope>
    <source>
        <strain evidence="7 8">208</strain>
    </source>
</reference>
<protein>
    <recommendedName>
        <fullName evidence="6">SURF1-like protein</fullName>
    </recommendedName>
</protein>
<organism evidence="7 8">
    <name type="scientific">Pseudoalteromonas aurantia 208</name>
    <dbReference type="NCBI Taxonomy" id="1314867"/>
    <lineage>
        <taxon>Bacteria</taxon>
        <taxon>Pseudomonadati</taxon>
        <taxon>Pseudomonadota</taxon>
        <taxon>Gammaproteobacteria</taxon>
        <taxon>Alteromonadales</taxon>
        <taxon>Pseudoalteromonadaceae</taxon>
        <taxon>Pseudoalteromonas</taxon>
    </lineage>
</organism>
<accession>A0ABR9EA19</accession>
<dbReference type="PANTHER" id="PTHR23427:SF2">
    <property type="entry name" value="SURFEIT LOCUS PROTEIN 1"/>
    <property type="match status" value="1"/>
</dbReference>
<dbReference type="CDD" id="cd06662">
    <property type="entry name" value="SURF1"/>
    <property type="match status" value="1"/>
</dbReference>
<evidence type="ECO:0000256" key="5">
    <source>
        <dbReference type="ARBA" id="ARBA00023136"/>
    </source>
</evidence>
<proteinExistence type="inferred from homology"/>
<comment type="caution">
    <text evidence="7">The sequence shown here is derived from an EMBL/GenBank/DDBJ whole genome shotgun (WGS) entry which is preliminary data.</text>
</comment>
<keyword evidence="3 6" id="KW-0812">Transmembrane</keyword>
<dbReference type="RefSeq" id="WP_192506133.1">
    <property type="nucleotide sequence ID" value="NZ_AQGV01000010.1"/>
</dbReference>
<evidence type="ECO:0000256" key="1">
    <source>
        <dbReference type="ARBA" id="ARBA00004370"/>
    </source>
</evidence>
<name>A0ABR9EA19_9GAMM</name>
<keyword evidence="8" id="KW-1185">Reference proteome</keyword>
<comment type="similarity">
    <text evidence="2 6">Belongs to the SURF1 family.</text>
</comment>
<gene>
    <name evidence="7" type="ORF">PAUR_a3660</name>
</gene>
<keyword evidence="4 6" id="KW-1133">Transmembrane helix</keyword>
<keyword evidence="6" id="KW-1003">Cell membrane</keyword>
<feature type="transmembrane region" description="Helical" evidence="6">
    <location>
        <begin position="12"/>
        <end position="31"/>
    </location>
</feature>
<dbReference type="InterPro" id="IPR002994">
    <property type="entry name" value="Surf1/Shy1"/>
</dbReference>
<dbReference type="Proteomes" id="UP000615755">
    <property type="component" value="Unassembled WGS sequence"/>
</dbReference>
<sequence>MQEVSRYKLSSILATLAVILVVTVCVLLARWQWLRGENKESLLNQELAHLAAPRPDLRKFLTTSPDLLHSAKIKVVGHFVQGNIWFLDNKVIEGQTGYDVVTLFDANNLNGMLLVNLGFVAAPASRTLPLLNLPDEQIELNLQIKSKDIQGFTLASRPAMDINQPNLLQYIDLSYFLNITGLSIYPFLTYQVGTQAVVGQPHYQAVVMSPQKHQAYALQWLLIGISAAAIGYFMLKKKEETQ</sequence>
<dbReference type="EMBL" id="AQGV01000010">
    <property type="protein sequence ID" value="MBE0366618.1"/>
    <property type="molecule type" value="Genomic_DNA"/>
</dbReference>
<evidence type="ECO:0000313" key="7">
    <source>
        <dbReference type="EMBL" id="MBE0366618.1"/>
    </source>
</evidence>
<evidence type="ECO:0000256" key="4">
    <source>
        <dbReference type="ARBA" id="ARBA00022989"/>
    </source>
</evidence>
<dbReference type="Pfam" id="PF02104">
    <property type="entry name" value="SURF1"/>
    <property type="match status" value="1"/>
</dbReference>